<accession>A0A9W9JAS6</accession>
<dbReference type="GeneID" id="83184203"/>
<dbReference type="PANTHER" id="PTHR24306:SF7">
    <property type="entry name" value="AHBB"/>
    <property type="match status" value="1"/>
</dbReference>
<comment type="cofactor">
    <cofactor evidence="1 8">
        <name>heme</name>
        <dbReference type="ChEBI" id="CHEBI:30413"/>
    </cofactor>
</comment>
<dbReference type="GO" id="GO:0004497">
    <property type="term" value="F:monooxygenase activity"/>
    <property type="evidence" value="ECO:0007669"/>
    <property type="project" value="InterPro"/>
</dbReference>
<dbReference type="InterPro" id="IPR002403">
    <property type="entry name" value="Cyt_P450_E_grp-IV"/>
</dbReference>
<reference evidence="9" key="1">
    <citation type="submission" date="2022-12" db="EMBL/GenBank/DDBJ databases">
        <authorList>
            <person name="Petersen C."/>
        </authorList>
    </citation>
    <scope>NUCLEOTIDE SEQUENCE</scope>
    <source>
        <strain evidence="9">IBT 15544</strain>
    </source>
</reference>
<comment type="caution">
    <text evidence="9">The sequence shown here is derived from an EMBL/GenBank/DDBJ whole genome shotgun (WGS) entry which is preliminary data.</text>
</comment>
<keyword evidence="7 8" id="KW-0408">Iron</keyword>
<proteinExistence type="inferred from homology"/>
<feature type="binding site" description="axial binding residue" evidence="8">
    <location>
        <position position="426"/>
    </location>
    <ligand>
        <name>heme</name>
        <dbReference type="ChEBI" id="CHEBI:30413"/>
    </ligand>
    <ligandPart>
        <name>Fe</name>
        <dbReference type="ChEBI" id="CHEBI:18248"/>
    </ligandPart>
</feature>
<evidence type="ECO:0000256" key="2">
    <source>
        <dbReference type="ARBA" id="ARBA00004389"/>
    </source>
</evidence>
<dbReference type="GO" id="GO:0005789">
    <property type="term" value="C:endoplasmic reticulum membrane"/>
    <property type="evidence" value="ECO:0007669"/>
    <property type="project" value="UniProtKB-SubCell"/>
</dbReference>
<comment type="subcellular location">
    <subcellularLocation>
        <location evidence="2">Endoplasmic reticulum membrane</location>
        <topology evidence="2">Single-pass membrane protein</topology>
    </subcellularLocation>
</comment>
<dbReference type="PANTHER" id="PTHR24306">
    <property type="match status" value="1"/>
</dbReference>
<evidence type="ECO:0000256" key="3">
    <source>
        <dbReference type="ARBA" id="ARBA00010617"/>
    </source>
</evidence>
<dbReference type="EMBL" id="JAPQKR010000016">
    <property type="protein sequence ID" value="KAJ5190861.1"/>
    <property type="molecule type" value="Genomic_DNA"/>
</dbReference>
<evidence type="ECO:0000313" key="10">
    <source>
        <dbReference type="Proteomes" id="UP001150904"/>
    </source>
</evidence>
<keyword evidence="8" id="KW-0349">Heme</keyword>
<name>A0A9W9JAS6_9EURO</name>
<dbReference type="Pfam" id="PF00067">
    <property type="entry name" value="p450"/>
    <property type="match status" value="1"/>
</dbReference>
<evidence type="ECO:0008006" key="11">
    <source>
        <dbReference type="Google" id="ProtNLM"/>
    </source>
</evidence>
<dbReference type="OrthoDB" id="1470350at2759"/>
<dbReference type="SUPFAM" id="SSF48264">
    <property type="entry name" value="Cytochrome P450"/>
    <property type="match status" value="1"/>
</dbReference>
<dbReference type="Proteomes" id="UP001150904">
    <property type="component" value="Unassembled WGS sequence"/>
</dbReference>
<dbReference type="GO" id="GO:0043386">
    <property type="term" value="P:mycotoxin biosynthetic process"/>
    <property type="evidence" value="ECO:0007669"/>
    <property type="project" value="UniProtKB-ARBA"/>
</dbReference>
<dbReference type="Gene3D" id="1.10.630.10">
    <property type="entry name" value="Cytochrome P450"/>
    <property type="match status" value="1"/>
</dbReference>
<keyword evidence="10" id="KW-1185">Reference proteome</keyword>
<organism evidence="9 10">
    <name type="scientific">Penicillium cinerascens</name>
    <dbReference type="NCBI Taxonomy" id="70096"/>
    <lineage>
        <taxon>Eukaryota</taxon>
        <taxon>Fungi</taxon>
        <taxon>Dikarya</taxon>
        <taxon>Ascomycota</taxon>
        <taxon>Pezizomycotina</taxon>
        <taxon>Eurotiomycetes</taxon>
        <taxon>Eurotiomycetidae</taxon>
        <taxon>Eurotiales</taxon>
        <taxon>Aspergillaceae</taxon>
        <taxon>Penicillium</taxon>
    </lineage>
</organism>
<evidence type="ECO:0000313" key="9">
    <source>
        <dbReference type="EMBL" id="KAJ5190861.1"/>
    </source>
</evidence>
<keyword evidence="6" id="KW-0560">Oxidoreductase</keyword>
<evidence type="ECO:0000256" key="8">
    <source>
        <dbReference type="PIRSR" id="PIRSR602403-1"/>
    </source>
</evidence>
<comment type="similarity">
    <text evidence="3">Belongs to the cytochrome P450 family.</text>
</comment>
<dbReference type="GO" id="GO:0016705">
    <property type="term" value="F:oxidoreductase activity, acting on paired donors, with incorporation or reduction of molecular oxygen"/>
    <property type="evidence" value="ECO:0007669"/>
    <property type="project" value="InterPro"/>
</dbReference>
<keyword evidence="4" id="KW-0443">Lipid metabolism</keyword>
<dbReference type="CDD" id="cd11040">
    <property type="entry name" value="CYP7_CYP8-like"/>
    <property type="match status" value="1"/>
</dbReference>
<dbReference type="GO" id="GO:0020037">
    <property type="term" value="F:heme binding"/>
    <property type="evidence" value="ECO:0007669"/>
    <property type="project" value="InterPro"/>
</dbReference>
<evidence type="ECO:0000256" key="4">
    <source>
        <dbReference type="ARBA" id="ARBA00022516"/>
    </source>
</evidence>
<dbReference type="GO" id="GO:0005506">
    <property type="term" value="F:iron ion binding"/>
    <property type="evidence" value="ECO:0007669"/>
    <property type="project" value="InterPro"/>
</dbReference>
<evidence type="ECO:0000256" key="6">
    <source>
        <dbReference type="ARBA" id="ARBA00023002"/>
    </source>
</evidence>
<keyword evidence="4" id="KW-0444">Lipid biosynthesis</keyword>
<dbReference type="InterPro" id="IPR036396">
    <property type="entry name" value="Cyt_P450_sf"/>
</dbReference>
<protein>
    <recommendedName>
        <fullName evidence="11">Cytochrome P450</fullName>
    </recommendedName>
</protein>
<evidence type="ECO:0000256" key="5">
    <source>
        <dbReference type="ARBA" id="ARBA00022723"/>
    </source>
</evidence>
<keyword evidence="5 8" id="KW-0479">Metal-binding</keyword>
<dbReference type="InterPro" id="IPR001128">
    <property type="entry name" value="Cyt_P450"/>
</dbReference>
<dbReference type="AlphaFoldDB" id="A0A9W9JAS6"/>
<dbReference type="PRINTS" id="PR00465">
    <property type="entry name" value="EP450IV"/>
</dbReference>
<reference evidence="9" key="2">
    <citation type="journal article" date="2023" name="IMA Fungus">
        <title>Comparative genomic study of the Penicillium genus elucidates a diverse pangenome and 15 lateral gene transfer events.</title>
        <authorList>
            <person name="Petersen C."/>
            <person name="Sorensen T."/>
            <person name="Nielsen M.R."/>
            <person name="Sondergaard T.E."/>
            <person name="Sorensen J.L."/>
            <person name="Fitzpatrick D.A."/>
            <person name="Frisvad J.C."/>
            <person name="Nielsen K.L."/>
        </authorList>
    </citation>
    <scope>NUCLEOTIDE SEQUENCE</scope>
    <source>
        <strain evidence="9">IBT 15544</strain>
    </source>
</reference>
<evidence type="ECO:0000256" key="7">
    <source>
        <dbReference type="ARBA" id="ARBA00023004"/>
    </source>
</evidence>
<gene>
    <name evidence="9" type="ORF">N7498_009846</name>
</gene>
<dbReference type="RefSeq" id="XP_058303801.1">
    <property type="nucleotide sequence ID" value="XM_058456902.1"/>
</dbReference>
<evidence type="ECO:0000256" key="1">
    <source>
        <dbReference type="ARBA" id="ARBA00001971"/>
    </source>
</evidence>
<sequence length="484" mass="54588">MIEAAPFGMPFVGHVWAFLWNPDSFLRYSRERAMHGIFNLKMFGVDTRIIHNPSLMKSFFALPGSVIEHKTMGSNIITKIFNFQSAEVPQMITHFDELMNTFVTQLMKGPGFERPPSGPGDLRSWERSANVQVQPDGTIEADLFPLVRNCVGLLSSTEMMGHAFVDSHPDFLEDVWQVDANIMGFVFGYPGWLPSIAKARKSRARIVEKLMAWHADMEAVGPVANSDAESGPFSDVSDLMKQRQKIWSARGFSMQARVAVDLSILWALNANSNSTVYWMLRNIYATPGLLENTRREIAPACLINDNKLQIDWKRLHNSSPLFKSCYFESLRLDSAPWSFKRLQKDCTVQEIGEDARSPEAKSKPTVFPMRKGDAVLVPADLHHTDSRYFRNPSEFIPERFFVDKGDGLVQSDIKTIRPYGGGATMCKGRFLAEREVLAFVAAMLTCWDLEPVKGSSWDMDGRTKTSGVCSPKDKLRVGLKRRVT</sequence>